<organism evidence="1 2">
    <name type="scientific">Methylocystis parvus</name>
    <dbReference type="NCBI Taxonomy" id="134"/>
    <lineage>
        <taxon>Bacteria</taxon>
        <taxon>Pseudomonadati</taxon>
        <taxon>Pseudomonadota</taxon>
        <taxon>Alphaproteobacteria</taxon>
        <taxon>Hyphomicrobiales</taxon>
        <taxon>Methylocystaceae</taxon>
        <taxon>Methylocystis</taxon>
    </lineage>
</organism>
<protein>
    <submittedName>
        <fullName evidence="1">Squalene synthase HpnC</fullName>
        <ecNumber evidence="1">2.5.1.21</ecNumber>
    </submittedName>
</protein>
<keyword evidence="1" id="KW-0808">Transferase</keyword>
<dbReference type="EMBL" id="CP044331">
    <property type="protein sequence ID" value="QGM97963.1"/>
    <property type="molecule type" value="Genomic_DNA"/>
</dbReference>
<dbReference type="InterPro" id="IPR017827">
    <property type="entry name" value="HSQ_synthase_HpnC"/>
</dbReference>
<dbReference type="SUPFAM" id="SSF48576">
    <property type="entry name" value="Terpenoid synthases"/>
    <property type="match status" value="1"/>
</dbReference>
<dbReference type="AlphaFoldDB" id="A0A6B8M9J8"/>
<dbReference type="InterPro" id="IPR008949">
    <property type="entry name" value="Isoprenoid_synthase_dom_sf"/>
</dbReference>
<dbReference type="InterPro" id="IPR002060">
    <property type="entry name" value="Squ/phyt_synthse"/>
</dbReference>
<dbReference type="Proteomes" id="UP000422569">
    <property type="component" value="Chromosome"/>
</dbReference>
<proteinExistence type="predicted"/>
<dbReference type="SFLD" id="SFLDG01018">
    <property type="entry name" value="Squalene/Phytoene_Synthase_Lik"/>
    <property type="match status" value="1"/>
</dbReference>
<dbReference type="Pfam" id="PF00494">
    <property type="entry name" value="SQS_PSY"/>
    <property type="match status" value="1"/>
</dbReference>
<dbReference type="NCBIfam" id="TIGR03464">
    <property type="entry name" value="HpnC"/>
    <property type="match status" value="1"/>
</dbReference>
<name>A0A6B8M9J8_9HYPH</name>
<evidence type="ECO:0000313" key="1">
    <source>
        <dbReference type="EMBL" id="QGM97963.1"/>
    </source>
</evidence>
<dbReference type="GO" id="GO:0051996">
    <property type="term" value="F:squalene synthase [NAD(P)H] activity"/>
    <property type="evidence" value="ECO:0007669"/>
    <property type="project" value="UniProtKB-EC"/>
</dbReference>
<keyword evidence="2" id="KW-1185">Reference proteome</keyword>
<dbReference type="RefSeq" id="WP_016919454.1">
    <property type="nucleotide sequence ID" value="NZ_CP044331.1"/>
</dbReference>
<gene>
    <name evidence="1" type="primary">hpnC</name>
    <name evidence="1" type="ORF">F7D14_11080</name>
</gene>
<sequence length="292" mass="32448">MIDIAETSSGKTHRDENFPVASVLIAPQYRAPIMAFYDFVRAADDISDHATLKAQEKLDLLERLDNALMARGLDEPVAARLREECKTRKLDPQHARDLITAFMRDVTYLRYRDWDDLIDYCRYSAMPVGRFVCDVHGEDPARVWEANDALCAALQVINHLQDCGKDYRDLDRVYVTAEALAAHGGAVEMLREPRAPAPLLAAIRDLNEKTAGLLDQSRGFADLIDDTRLAMEVGAIQALAEKLVGRLKTTDPLRDKVHAGKAGFALAGAQGAVGALLRRVIRPRRKIADAMQ</sequence>
<dbReference type="EC" id="2.5.1.21" evidence="1"/>
<dbReference type="PANTHER" id="PTHR31480">
    <property type="entry name" value="BIFUNCTIONAL LYCOPENE CYCLASE/PHYTOENE SYNTHASE"/>
    <property type="match status" value="1"/>
</dbReference>
<reference evidence="1 2" key="1">
    <citation type="submission" date="2019-09" db="EMBL/GenBank/DDBJ databases">
        <title>Isolation and complete genome sequencing of Methylocystis species.</title>
        <authorList>
            <person name="Rumah B.L."/>
            <person name="Stead C.E."/>
            <person name="Stevens B.C."/>
            <person name="Minton N.P."/>
            <person name="Grosse-Honebrink A."/>
            <person name="Zhang Y."/>
        </authorList>
    </citation>
    <scope>NUCLEOTIDE SEQUENCE [LARGE SCALE GENOMIC DNA]</scope>
    <source>
        <strain evidence="1 2">BRCS2</strain>
    </source>
</reference>
<accession>A0A6B8M9J8</accession>
<dbReference type="GO" id="GO:0004311">
    <property type="term" value="F:geranylgeranyl diphosphate synthase activity"/>
    <property type="evidence" value="ECO:0007669"/>
    <property type="project" value="InterPro"/>
</dbReference>
<dbReference type="Gene3D" id="1.10.600.10">
    <property type="entry name" value="Farnesyl Diphosphate Synthase"/>
    <property type="match status" value="1"/>
</dbReference>
<evidence type="ECO:0000313" key="2">
    <source>
        <dbReference type="Proteomes" id="UP000422569"/>
    </source>
</evidence>
<dbReference type="SFLD" id="SFLDS00005">
    <property type="entry name" value="Isoprenoid_Synthase_Type_I"/>
    <property type="match status" value="1"/>
</dbReference>
<dbReference type="KEGG" id="mpar:F7D14_11080"/>